<name>A0AAV7P922_PLEWA</name>
<feature type="non-terminal residue" evidence="2">
    <location>
        <position position="59"/>
    </location>
</feature>
<proteinExistence type="predicted"/>
<dbReference type="EMBL" id="JANPWB010000011">
    <property type="protein sequence ID" value="KAJ1122218.1"/>
    <property type="molecule type" value="Genomic_DNA"/>
</dbReference>
<evidence type="ECO:0000256" key="1">
    <source>
        <dbReference type="SAM" id="MobiDB-lite"/>
    </source>
</evidence>
<gene>
    <name evidence="2" type="ORF">NDU88_000721</name>
</gene>
<evidence type="ECO:0000313" key="3">
    <source>
        <dbReference type="Proteomes" id="UP001066276"/>
    </source>
</evidence>
<organism evidence="2 3">
    <name type="scientific">Pleurodeles waltl</name>
    <name type="common">Iberian ribbed newt</name>
    <dbReference type="NCBI Taxonomy" id="8319"/>
    <lineage>
        <taxon>Eukaryota</taxon>
        <taxon>Metazoa</taxon>
        <taxon>Chordata</taxon>
        <taxon>Craniata</taxon>
        <taxon>Vertebrata</taxon>
        <taxon>Euteleostomi</taxon>
        <taxon>Amphibia</taxon>
        <taxon>Batrachia</taxon>
        <taxon>Caudata</taxon>
        <taxon>Salamandroidea</taxon>
        <taxon>Salamandridae</taxon>
        <taxon>Pleurodelinae</taxon>
        <taxon>Pleurodeles</taxon>
    </lineage>
</organism>
<keyword evidence="3" id="KW-1185">Reference proteome</keyword>
<sequence length="59" mass="6531">VRWTPYPTCLWQRNSEESPTGEVHDVPSLPVGEERGETSTGEVDTVPYLPVAEELGGEF</sequence>
<protein>
    <submittedName>
        <fullName evidence="2">Uncharacterized protein</fullName>
    </submittedName>
</protein>
<dbReference type="Proteomes" id="UP001066276">
    <property type="component" value="Chromosome 7"/>
</dbReference>
<reference evidence="2" key="1">
    <citation type="journal article" date="2022" name="bioRxiv">
        <title>Sequencing and chromosome-scale assembly of the giantPleurodeles waltlgenome.</title>
        <authorList>
            <person name="Brown T."/>
            <person name="Elewa A."/>
            <person name="Iarovenko S."/>
            <person name="Subramanian E."/>
            <person name="Araus A.J."/>
            <person name="Petzold A."/>
            <person name="Susuki M."/>
            <person name="Suzuki K.-i.T."/>
            <person name="Hayashi T."/>
            <person name="Toyoda A."/>
            <person name="Oliveira C."/>
            <person name="Osipova E."/>
            <person name="Leigh N.D."/>
            <person name="Simon A."/>
            <person name="Yun M.H."/>
        </authorList>
    </citation>
    <scope>NUCLEOTIDE SEQUENCE</scope>
    <source>
        <strain evidence="2">20211129_DDA</strain>
        <tissue evidence="2">Liver</tissue>
    </source>
</reference>
<comment type="caution">
    <text evidence="2">The sequence shown here is derived from an EMBL/GenBank/DDBJ whole genome shotgun (WGS) entry which is preliminary data.</text>
</comment>
<evidence type="ECO:0000313" key="2">
    <source>
        <dbReference type="EMBL" id="KAJ1122218.1"/>
    </source>
</evidence>
<accession>A0AAV7P922</accession>
<dbReference type="AlphaFoldDB" id="A0AAV7P922"/>
<feature type="non-terminal residue" evidence="2">
    <location>
        <position position="1"/>
    </location>
</feature>
<feature type="region of interest" description="Disordered" evidence="1">
    <location>
        <begin position="12"/>
        <end position="48"/>
    </location>
</feature>